<evidence type="ECO:0000259" key="1">
    <source>
        <dbReference type="Pfam" id="PF01726"/>
    </source>
</evidence>
<dbReference type="Gene3D" id="1.10.10.10">
    <property type="entry name" value="Winged helix-like DNA-binding domain superfamily/Winged helix DNA-binding domain"/>
    <property type="match status" value="1"/>
</dbReference>
<dbReference type="EMBL" id="LRFC01000037">
    <property type="protein sequence ID" value="KZE64691.1"/>
    <property type="molecule type" value="Genomic_DNA"/>
</dbReference>
<name>A0A165N5J9_9BACL</name>
<dbReference type="GO" id="GO:0006508">
    <property type="term" value="P:proteolysis"/>
    <property type="evidence" value="ECO:0007669"/>
    <property type="project" value="InterPro"/>
</dbReference>
<evidence type="ECO:0000313" key="2">
    <source>
        <dbReference type="EMBL" id="KZE64691.1"/>
    </source>
</evidence>
<dbReference type="RefSeq" id="WP_066244093.1">
    <property type="nucleotide sequence ID" value="NZ_LRFC01000037.1"/>
</dbReference>
<keyword evidence="3" id="KW-1185">Reference proteome</keyword>
<gene>
    <name evidence="2" type="ORF">AWM68_11180</name>
</gene>
<dbReference type="AlphaFoldDB" id="A0A165N5J9"/>
<sequence>MKRITRAQLNVFDAIVTNIRRRNYAPSIEEILMVSGHRSKSTVHRHLKILKAAGYIRWEEGRTRTLKVIKSVSEEDRERLSIKFQYAY</sequence>
<dbReference type="InterPro" id="IPR036388">
    <property type="entry name" value="WH-like_DNA-bd_sf"/>
</dbReference>
<evidence type="ECO:0000313" key="3">
    <source>
        <dbReference type="Proteomes" id="UP000076567"/>
    </source>
</evidence>
<feature type="domain" description="LexA repressor DNA-binding" evidence="1">
    <location>
        <begin position="1"/>
        <end position="65"/>
    </location>
</feature>
<dbReference type="InterPro" id="IPR006199">
    <property type="entry name" value="LexA_DNA-bd_dom"/>
</dbReference>
<accession>A0A165N5J9</accession>
<dbReference type="Proteomes" id="UP000076567">
    <property type="component" value="Unassembled WGS sequence"/>
</dbReference>
<organism evidence="2 3">
    <name type="scientific">Fictibacillus phosphorivorans</name>
    <dbReference type="NCBI Taxonomy" id="1221500"/>
    <lineage>
        <taxon>Bacteria</taxon>
        <taxon>Bacillati</taxon>
        <taxon>Bacillota</taxon>
        <taxon>Bacilli</taxon>
        <taxon>Bacillales</taxon>
        <taxon>Fictibacillaceae</taxon>
        <taxon>Fictibacillus</taxon>
    </lineage>
</organism>
<dbReference type="SUPFAM" id="SSF46785">
    <property type="entry name" value="Winged helix' DNA-binding domain"/>
    <property type="match status" value="1"/>
</dbReference>
<comment type="caution">
    <text evidence="2">The sequence shown here is derived from an EMBL/GenBank/DDBJ whole genome shotgun (WGS) entry which is preliminary data.</text>
</comment>
<dbReference type="InterPro" id="IPR036390">
    <property type="entry name" value="WH_DNA-bd_sf"/>
</dbReference>
<protein>
    <recommendedName>
        <fullName evidence="1">LexA repressor DNA-binding domain-containing protein</fullName>
    </recommendedName>
</protein>
<dbReference type="Pfam" id="PF01726">
    <property type="entry name" value="LexA_DNA_bind"/>
    <property type="match status" value="1"/>
</dbReference>
<proteinExistence type="predicted"/>
<reference evidence="3" key="1">
    <citation type="submission" date="2016-01" db="EMBL/GenBank/DDBJ databases">
        <title>Draft genome of Chromobacterium sp. F49.</title>
        <authorList>
            <person name="Hong K.W."/>
        </authorList>
    </citation>
    <scope>NUCLEOTIDE SEQUENCE [LARGE SCALE GENOMIC DNA]</scope>
    <source>
        <strain evidence="3">P7IIIA</strain>
    </source>
</reference>
<dbReference type="GO" id="GO:0004252">
    <property type="term" value="F:serine-type endopeptidase activity"/>
    <property type="evidence" value="ECO:0007669"/>
    <property type="project" value="InterPro"/>
</dbReference>